<protein>
    <recommendedName>
        <fullName evidence="5">Spore coat protein</fullName>
    </recommendedName>
</protein>
<evidence type="ECO:0000313" key="3">
    <source>
        <dbReference type="EMBL" id="MFC0210956.1"/>
    </source>
</evidence>
<evidence type="ECO:0000256" key="1">
    <source>
        <dbReference type="SAM" id="MobiDB-lite"/>
    </source>
</evidence>
<name>A0ABV6DE90_9BACL</name>
<dbReference type="EMBL" id="JBHLWN010000004">
    <property type="protein sequence ID" value="MFC0210956.1"/>
    <property type="molecule type" value="Genomic_DNA"/>
</dbReference>
<comment type="caution">
    <text evidence="3">The sequence shown here is derived from an EMBL/GenBank/DDBJ whole genome shotgun (WGS) entry which is preliminary data.</text>
</comment>
<keyword evidence="2" id="KW-1133">Transmembrane helix</keyword>
<organism evidence="3 4">
    <name type="scientific">Paenibacillus chartarius</name>
    <dbReference type="NCBI Taxonomy" id="747481"/>
    <lineage>
        <taxon>Bacteria</taxon>
        <taxon>Bacillati</taxon>
        <taxon>Bacillota</taxon>
        <taxon>Bacilli</taxon>
        <taxon>Bacillales</taxon>
        <taxon>Paenibacillaceae</taxon>
        <taxon>Paenibacillus</taxon>
    </lineage>
</organism>
<evidence type="ECO:0000313" key="4">
    <source>
        <dbReference type="Proteomes" id="UP001589776"/>
    </source>
</evidence>
<evidence type="ECO:0000256" key="2">
    <source>
        <dbReference type="SAM" id="Phobius"/>
    </source>
</evidence>
<dbReference type="Proteomes" id="UP001589776">
    <property type="component" value="Unassembled WGS sequence"/>
</dbReference>
<reference evidence="3 4" key="1">
    <citation type="submission" date="2024-09" db="EMBL/GenBank/DDBJ databases">
        <authorList>
            <person name="Sun Q."/>
            <person name="Mori K."/>
        </authorList>
    </citation>
    <scope>NUCLEOTIDE SEQUENCE [LARGE SCALE GENOMIC DNA]</scope>
    <source>
        <strain evidence="3 4">CCM 7759</strain>
    </source>
</reference>
<sequence>MKMLLWLARKLVGAAVISVLSLFSAWFVVNLYVEEMMKTYQIPQLGKKVQFTDVLARLGEQSNIVGLGTTASSGPREAAQEDLPAAARPESEGGKDVSSGGGSTSGKPSETEEYVPEDAVAVSGRLSQSGDAAGSGSANSSGVLSSLVMSTEEFAKKKAAMSSEDKMKLFSLLVGKLPPDQLQSISTMIEDGITSEELKQLDETMQKHLTQEEYKQILDMVTKY</sequence>
<gene>
    <name evidence="3" type="ORF">ACFFK0_00600</name>
</gene>
<feature type="region of interest" description="Disordered" evidence="1">
    <location>
        <begin position="66"/>
        <end position="114"/>
    </location>
</feature>
<keyword evidence="2" id="KW-0472">Membrane</keyword>
<feature type="transmembrane region" description="Helical" evidence="2">
    <location>
        <begin position="12"/>
        <end position="33"/>
    </location>
</feature>
<keyword evidence="2" id="KW-0812">Transmembrane</keyword>
<accession>A0ABV6DE90</accession>
<dbReference type="RefSeq" id="WP_377467574.1">
    <property type="nucleotide sequence ID" value="NZ_JBHLWN010000004.1"/>
</dbReference>
<keyword evidence="4" id="KW-1185">Reference proteome</keyword>
<evidence type="ECO:0008006" key="5">
    <source>
        <dbReference type="Google" id="ProtNLM"/>
    </source>
</evidence>
<proteinExistence type="predicted"/>